<feature type="compositionally biased region" description="Basic and acidic residues" evidence="1">
    <location>
        <begin position="50"/>
        <end position="59"/>
    </location>
</feature>
<evidence type="ECO:0000313" key="3">
    <source>
        <dbReference type="Proteomes" id="UP000198211"/>
    </source>
</evidence>
<feature type="region of interest" description="Disordered" evidence="1">
    <location>
        <begin position="1"/>
        <end position="63"/>
    </location>
</feature>
<organism evidence="2 3">
    <name type="scientific">Phytophthora megakarya</name>
    <dbReference type="NCBI Taxonomy" id="4795"/>
    <lineage>
        <taxon>Eukaryota</taxon>
        <taxon>Sar</taxon>
        <taxon>Stramenopiles</taxon>
        <taxon>Oomycota</taxon>
        <taxon>Peronosporomycetes</taxon>
        <taxon>Peronosporales</taxon>
        <taxon>Peronosporaceae</taxon>
        <taxon>Phytophthora</taxon>
    </lineage>
</organism>
<dbReference type="EMBL" id="NBNE01017829">
    <property type="protein sequence ID" value="OWY92549.1"/>
    <property type="molecule type" value="Genomic_DNA"/>
</dbReference>
<sequence>MPPDYVKPDPRPPRGPCGGGGSGPKPSTPKPVRVLDLSGSGGGGQAPPARRHDLPERDQPLVPSIRCHNNPILVARPAPESRSSISRRRGRCAPRSTDPETISLAVLTRTWTQRWKRVPDGLLWDDLRQDVRRLMLTGLTYEEALKLLRGDEPIHHLLPGYMVQLMLAQMMDWGTLDFTSWSK</sequence>
<accession>A0A225UK82</accession>
<evidence type="ECO:0000256" key="1">
    <source>
        <dbReference type="SAM" id="MobiDB-lite"/>
    </source>
</evidence>
<reference evidence="3" key="1">
    <citation type="submission" date="2017-03" db="EMBL/GenBank/DDBJ databases">
        <title>Phytopthora megakarya and P. palmivora, two closely related causual agents of cacao black pod achieved similar genome size and gene model numbers by different mechanisms.</title>
        <authorList>
            <person name="Ali S."/>
            <person name="Shao J."/>
            <person name="Larry D.J."/>
            <person name="Kronmiller B."/>
            <person name="Shen D."/>
            <person name="Strem M.D."/>
            <person name="Melnick R.L."/>
            <person name="Guiltinan M.J."/>
            <person name="Tyler B.M."/>
            <person name="Meinhardt L.W."/>
            <person name="Bailey B.A."/>
        </authorList>
    </citation>
    <scope>NUCLEOTIDE SEQUENCE [LARGE SCALE GENOMIC DNA]</scope>
    <source>
        <strain evidence="3">zdho120</strain>
    </source>
</reference>
<comment type="caution">
    <text evidence="2">The sequence shown here is derived from an EMBL/GenBank/DDBJ whole genome shotgun (WGS) entry which is preliminary data.</text>
</comment>
<evidence type="ECO:0000313" key="2">
    <source>
        <dbReference type="EMBL" id="OWY92549.1"/>
    </source>
</evidence>
<feature type="compositionally biased region" description="Basic and acidic residues" evidence="1">
    <location>
        <begin position="1"/>
        <end position="12"/>
    </location>
</feature>
<gene>
    <name evidence="2" type="ORF">PHMEG_00038405</name>
</gene>
<keyword evidence="3" id="KW-1185">Reference proteome</keyword>
<dbReference type="AlphaFoldDB" id="A0A225UK82"/>
<protein>
    <submittedName>
        <fullName evidence="2">Uncharacterized protein</fullName>
    </submittedName>
</protein>
<dbReference type="Proteomes" id="UP000198211">
    <property type="component" value="Unassembled WGS sequence"/>
</dbReference>
<name>A0A225UK82_9STRA</name>
<feature type="region of interest" description="Disordered" evidence="1">
    <location>
        <begin position="78"/>
        <end position="97"/>
    </location>
</feature>
<proteinExistence type="predicted"/>